<evidence type="ECO:0000259" key="1">
    <source>
        <dbReference type="Pfam" id="PF18754"/>
    </source>
</evidence>
<dbReference type="EMBL" id="VSSQ01012953">
    <property type="protein sequence ID" value="MPM50394.1"/>
    <property type="molecule type" value="Genomic_DNA"/>
</dbReference>
<evidence type="ECO:0000313" key="2">
    <source>
        <dbReference type="EMBL" id="MPM50394.1"/>
    </source>
</evidence>
<dbReference type="Pfam" id="PF18754">
    <property type="entry name" value="Nmad3"/>
    <property type="match status" value="1"/>
</dbReference>
<sequence>MKEGDLFLFFGWFRNTKAKENGYKYDETDKGGRHVLFGYLQIGEIIHTSELQTEVYGWLTNHPHLNKDIYINSYKNTLYLATEHLSFAPDLSGYGIFKFSENLVLTKEGEIKSKWALPDFFKETNISFHKKDSWKDGYFQSAGRGQEFVMKATPQIEEWARDIIRENVATQ</sequence>
<protein>
    <recommendedName>
        <fullName evidence="1">Nucleotide modification associated domain-containing protein</fullName>
    </recommendedName>
</protein>
<accession>A0A645AL54</accession>
<reference evidence="2" key="1">
    <citation type="submission" date="2019-08" db="EMBL/GenBank/DDBJ databases">
        <authorList>
            <person name="Kucharzyk K."/>
            <person name="Murdoch R.W."/>
            <person name="Higgins S."/>
            <person name="Loffler F."/>
        </authorList>
    </citation>
    <scope>NUCLEOTIDE SEQUENCE</scope>
</reference>
<proteinExistence type="predicted"/>
<organism evidence="2">
    <name type="scientific">bioreactor metagenome</name>
    <dbReference type="NCBI Taxonomy" id="1076179"/>
    <lineage>
        <taxon>unclassified sequences</taxon>
        <taxon>metagenomes</taxon>
        <taxon>ecological metagenomes</taxon>
    </lineage>
</organism>
<feature type="domain" description="Nucleotide modification associated" evidence="1">
    <location>
        <begin position="2"/>
        <end position="150"/>
    </location>
</feature>
<gene>
    <name evidence="2" type="ORF">SDC9_97133</name>
</gene>
<comment type="caution">
    <text evidence="2">The sequence shown here is derived from an EMBL/GenBank/DDBJ whole genome shotgun (WGS) entry which is preliminary data.</text>
</comment>
<dbReference type="AlphaFoldDB" id="A0A645AL54"/>
<name>A0A645AL54_9ZZZZ</name>
<dbReference type="InterPro" id="IPR041135">
    <property type="entry name" value="Nmad3"/>
</dbReference>